<protein>
    <submittedName>
        <fullName evidence="3">Uncharacterized protein</fullName>
    </submittedName>
</protein>
<dbReference type="STRING" id="55758.MBFIL_08570"/>
<feature type="transmembrane region" description="Helical" evidence="2">
    <location>
        <begin position="6"/>
        <end position="27"/>
    </location>
</feature>
<dbReference type="OrthoDB" id="71154at2157"/>
<name>A0A166CFS3_9EURY</name>
<reference evidence="3 4" key="1">
    <citation type="submission" date="2016-04" db="EMBL/GenBank/DDBJ databases">
        <title>Genome sequence of Methanobrevibacter filiformis DSM 11501.</title>
        <authorList>
            <person name="Poehlein A."/>
            <person name="Seedorf H."/>
            <person name="Daniel R."/>
        </authorList>
    </citation>
    <scope>NUCLEOTIDE SEQUENCE [LARGE SCALE GENOMIC DNA]</scope>
    <source>
        <strain evidence="3 4">DSM 11501</strain>
    </source>
</reference>
<keyword evidence="1" id="KW-0175">Coiled coil</keyword>
<dbReference type="EMBL" id="LWMT01000149">
    <property type="protein sequence ID" value="KZX14460.1"/>
    <property type="molecule type" value="Genomic_DNA"/>
</dbReference>
<keyword evidence="2" id="KW-0812">Transmembrane</keyword>
<dbReference type="PATRIC" id="fig|55758.3.peg.965"/>
<comment type="caution">
    <text evidence="3">The sequence shown here is derived from an EMBL/GenBank/DDBJ whole genome shotgun (WGS) entry which is preliminary data.</text>
</comment>
<dbReference type="AlphaFoldDB" id="A0A166CFS3"/>
<evidence type="ECO:0000256" key="1">
    <source>
        <dbReference type="SAM" id="Coils"/>
    </source>
</evidence>
<keyword evidence="2" id="KW-0472">Membrane</keyword>
<evidence type="ECO:0000313" key="3">
    <source>
        <dbReference type="EMBL" id="KZX14460.1"/>
    </source>
</evidence>
<dbReference type="Proteomes" id="UP000077066">
    <property type="component" value="Unassembled WGS sequence"/>
</dbReference>
<accession>A0A166CFS3</accession>
<evidence type="ECO:0000256" key="2">
    <source>
        <dbReference type="SAM" id="Phobius"/>
    </source>
</evidence>
<keyword evidence="4" id="KW-1185">Reference proteome</keyword>
<organism evidence="3 4">
    <name type="scientific">Methanobrevibacter filiformis</name>
    <dbReference type="NCBI Taxonomy" id="55758"/>
    <lineage>
        <taxon>Archaea</taxon>
        <taxon>Methanobacteriati</taxon>
        <taxon>Methanobacteriota</taxon>
        <taxon>Methanomada group</taxon>
        <taxon>Methanobacteria</taxon>
        <taxon>Methanobacteriales</taxon>
        <taxon>Methanobacteriaceae</taxon>
        <taxon>Methanobrevibacter</taxon>
    </lineage>
</organism>
<evidence type="ECO:0000313" key="4">
    <source>
        <dbReference type="Proteomes" id="UP000077066"/>
    </source>
</evidence>
<dbReference type="RefSeq" id="WP_066971845.1">
    <property type="nucleotide sequence ID" value="NZ_LWMT01000149.1"/>
</dbReference>
<gene>
    <name evidence="3" type="ORF">MBFIL_08570</name>
</gene>
<proteinExistence type="predicted"/>
<keyword evidence="2" id="KW-1133">Transmembrane helix</keyword>
<sequence length="135" mass="15818">MDLNFTTMQIFLLIILAIIFIIIVVVVSNWKKVNDSNTSIKLLEKEIELKKMAMVEKDLDSKRLIENQLPLPKEQQERLSELRKSTSDIMGDVGYLHSEINERLSLLEAKTEHQKLLKMLNELEKKEKQLLKNKK</sequence>
<feature type="coiled-coil region" evidence="1">
    <location>
        <begin position="106"/>
        <end position="133"/>
    </location>
</feature>